<evidence type="ECO:0000256" key="5">
    <source>
        <dbReference type="ARBA" id="ARBA00004613"/>
    </source>
</evidence>
<evidence type="ECO:0000256" key="24">
    <source>
        <dbReference type="ARBA" id="ARBA00025833"/>
    </source>
</evidence>
<evidence type="ECO:0000256" key="2">
    <source>
        <dbReference type="ARBA" id="ARBA00004240"/>
    </source>
</evidence>
<dbReference type="GO" id="GO:0006508">
    <property type="term" value="P:proteolysis"/>
    <property type="evidence" value="ECO:0007669"/>
    <property type="project" value="UniProtKB-KW"/>
</dbReference>
<keyword evidence="12" id="KW-0479">Metal-binding</keyword>
<dbReference type="Proteomes" id="UP000466442">
    <property type="component" value="Unassembled WGS sequence"/>
</dbReference>
<evidence type="ECO:0000256" key="16">
    <source>
        <dbReference type="ARBA" id="ARBA00022833"/>
    </source>
</evidence>
<keyword evidence="18" id="KW-0333">Golgi apparatus</keyword>
<evidence type="ECO:0000256" key="1">
    <source>
        <dbReference type="ARBA" id="ARBA00004141"/>
    </source>
</evidence>
<keyword evidence="10" id="KW-0645">Protease</keyword>
<keyword evidence="11" id="KW-0812">Transmembrane</keyword>
<evidence type="ECO:0000256" key="20">
    <source>
        <dbReference type="ARBA" id="ARBA00023136"/>
    </source>
</evidence>
<evidence type="ECO:0000256" key="9">
    <source>
        <dbReference type="ARBA" id="ARBA00022645"/>
    </source>
</evidence>
<evidence type="ECO:0000256" key="10">
    <source>
        <dbReference type="ARBA" id="ARBA00022670"/>
    </source>
</evidence>
<evidence type="ECO:0000256" key="23">
    <source>
        <dbReference type="ARBA" id="ARBA00023228"/>
    </source>
</evidence>
<feature type="domain" description="Peptidase M28" evidence="26">
    <location>
        <begin position="280"/>
        <end position="468"/>
    </location>
</feature>
<evidence type="ECO:0000256" key="3">
    <source>
        <dbReference type="ARBA" id="ARBA00004371"/>
    </source>
</evidence>
<dbReference type="GO" id="GO:0016020">
    <property type="term" value="C:membrane"/>
    <property type="evidence" value="ECO:0007669"/>
    <property type="project" value="UniProtKB-SubCell"/>
</dbReference>
<evidence type="ECO:0000256" key="22">
    <source>
        <dbReference type="ARBA" id="ARBA00023180"/>
    </source>
</evidence>
<keyword evidence="20" id="KW-0472">Membrane</keyword>
<dbReference type="CDD" id="cd03883">
    <property type="entry name" value="M28_Pgcp_like"/>
    <property type="match status" value="1"/>
</dbReference>
<gene>
    <name evidence="27" type="ORF">GE061_010250</name>
</gene>
<keyword evidence="17" id="KW-1133">Transmembrane helix</keyword>
<evidence type="ECO:0000256" key="8">
    <source>
        <dbReference type="ARBA" id="ARBA00022525"/>
    </source>
</evidence>
<evidence type="ECO:0000256" key="7">
    <source>
        <dbReference type="ARBA" id="ARBA00014116"/>
    </source>
</evidence>
<dbReference type="PANTHER" id="PTHR12053:SF3">
    <property type="entry name" value="CARBOXYPEPTIDASE Q"/>
    <property type="match status" value="1"/>
</dbReference>
<sequence length="719" mass="79848">MNQGTMRTCVLAVFFVALVSYPDSAQGVSLPLRENTETCSLPDDLVNEIRSYKTTVDRIINAVVNGSLSGEVWNELANFTDKFGSRIAGSQNLENSIDFMVDRSKKFNLDKVHTEPVTVPHWIRGDESATLLLPRVKKLSMLGIGGSVATPLPDGITAQAIVVEDFDELSARSAEAKGKIVVFAEKWVSYGVTVQYRSKAASIASKFGAVATLVRSVTPFSLNTPHTGWQSYASDVKKIPTACITVEDAKMLLRMDRRGEKIVINLKMSAKLLDPKVSRNTVVEVTGHAHPDHYVLVSGHLDSWDVGNGAMDDGGGAFISWYTPVLLKKLGLTPRRTVRAVMWTAEEPGLIGAFAYQKAHPNDNEIVLAMESDEGTFNPTGIIMRGTNKATCMVQEILKLLEPIHATKLQLSNDVGSDIMVWSNSKVPLASLRNDNERYFWFHHTEADTMEVEDPDVLDRCLAVWAAVSYVVADLSVRLPVDSNIRTCVFLPIVVITFLVGILRHYVSVLTSSSKQADIQQVQDSQVLIRSRMLRENGGNLPKSSFQMRRHYFNNEDSGYFKTQKRSSPATNPMSDPSVMTDMLKGNITNVLPMIVIGGWINWMFSGFVTTKVPFPLTLRFKPMLQRGIELTSLDPSWVSSASWYFLNVFGLRSIYTLVLGENNAADQSRHFQDQMSGAAMALPPDPKQAFKAEWETLEICEHKWALQNVEAELLAMKD</sequence>
<evidence type="ECO:0000256" key="15">
    <source>
        <dbReference type="ARBA" id="ARBA00022824"/>
    </source>
</evidence>
<keyword evidence="16" id="KW-0862">Zinc</keyword>
<name>A0A6A4K3S1_APOLU</name>
<dbReference type="GO" id="GO:0070573">
    <property type="term" value="F:metallodipeptidase activity"/>
    <property type="evidence" value="ECO:0007669"/>
    <property type="project" value="InterPro"/>
</dbReference>
<comment type="subcellular location">
    <subcellularLocation>
        <location evidence="2">Endoplasmic reticulum</location>
    </subcellularLocation>
    <subcellularLocation>
        <location evidence="4">Golgi apparatus</location>
    </subcellularLocation>
    <subcellularLocation>
        <location evidence="3">Lysosome</location>
    </subcellularLocation>
    <subcellularLocation>
        <location evidence="1">Membrane</location>
        <topology evidence="1">Multi-pass membrane protein</topology>
    </subcellularLocation>
    <subcellularLocation>
        <location evidence="5">Secreted</location>
    </subcellularLocation>
</comment>
<dbReference type="Pfam" id="PF04389">
    <property type="entry name" value="Peptidase_M28"/>
    <property type="match status" value="1"/>
</dbReference>
<evidence type="ECO:0000256" key="6">
    <source>
        <dbReference type="ARBA" id="ARBA00010918"/>
    </source>
</evidence>
<keyword evidence="9" id="KW-0121">Carboxypeptidase</keyword>
<evidence type="ECO:0000256" key="11">
    <source>
        <dbReference type="ARBA" id="ARBA00022692"/>
    </source>
</evidence>
<dbReference type="EMBL" id="WIXP02000002">
    <property type="protein sequence ID" value="KAF6215496.1"/>
    <property type="molecule type" value="Genomic_DNA"/>
</dbReference>
<comment type="subunit">
    <text evidence="24">Homodimer. The monomeric form is inactive while the homodimer is active.</text>
</comment>
<dbReference type="OrthoDB" id="10013407at2759"/>
<dbReference type="GO" id="GO:0043171">
    <property type="term" value="P:peptide catabolic process"/>
    <property type="evidence" value="ECO:0007669"/>
    <property type="project" value="TreeGrafter"/>
</dbReference>
<evidence type="ECO:0000256" key="14">
    <source>
        <dbReference type="ARBA" id="ARBA00022801"/>
    </source>
</evidence>
<dbReference type="FunFam" id="3.50.30.30:FF:000009">
    <property type="entry name" value="Carboxypeptidase Q"/>
    <property type="match status" value="1"/>
</dbReference>
<dbReference type="SUPFAM" id="SSF53187">
    <property type="entry name" value="Zn-dependent exopeptidases"/>
    <property type="match status" value="1"/>
</dbReference>
<dbReference type="Gene3D" id="3.50.30.30">
    <property type="match status" value="1"/>
</dbReference>
<dbReference type="GO" id="GO:0005764">
    <property type="term" value="C:lysosome"/>
    <property type="evidence" value="ECO:0007669"/>
    <property type="project" value="UniProtKB-SubCell"/>
</dbReference>
<dbReference type="Gene3D" id="3.40.630.10">
    <property type="entry name" value="Zn peptidases"/>
    <property type="match status" value="1"/>
</dbReference>
<evidence type="ECO:0000256" key="13">
    <source>
        <dbReference type="ARBA" id="ARBA00022729"/>
    </source>
</evidence>
<dbReference type="InterPro" id="IPR039866">
    <property type="entry name" value="CPQ"/>
</dbReference>
<keyword evidence="28" id="KW-1185">Reference proteome</keyword>
<dbReference type="GO" id="GO:0005783">
    <property type="term" value="C:endoplasmic reticulum"/>
    <property type="evidence" value="ECO:0007669"/>
    <property type="project" value="UniProtKB-SubCell"/>
</dbReference>
<evidence type="ECO:0000313" key="28">
    <source>
        <dbReference type="Proteomes" id="UP000466442"/>
    </source>
</evidence>
<comment type="caution">
    <text evidence="27">The sequence shown here is derived from an EMBL/GenBank/DDBJ whole genome shotgun (WGS) entry which is preliminary data.</text>
</comment>
<dbReference type="GO" id="GO:0046872">
    <property type="term" value="F:metal ion binding"/>
    <property type="evidence" value="ECO:0007669"/>
    <property type="project" value="UniProtKB-KW"/>
</dbReference>
<evidence type="ECO:0000259" key="26">
    <source>
        <dbReference type="Pfam" id="PF04389"/>
    </source>
</evidence>
<evidence type="ECO:0000313" key="27">
    <source>
        <dbReference type="EMBL" id="KAF6215496.1"/>
    </source>
</evidence>
<dbReference type="Pfam" id="PF01956">
    <property type="entry name" value="EMC3_TMCO1"/>
    <property type="match status" value="1"/>
</dbReference>
<dbReference type="AlphaFoldDB" id="A0A6A4K3S1"/>
<keyword evidence="13" id="KW-0732">Signal</keyword>
<dbReference type="GO" id="GO:0005615">
    <property type="term" value="C:extracellular space"/>
    <property type="evidence" value="ECO:0007669"/>
    <property type="project" value="TreeGrafter"/>
</dbReference>
<dbReference type="SMART" id="SM01415">
    <property type="entry name" value="DUF106"/>
    <property type="match status" value="1"/>
</dbReference>
<protein>
    <recommendedName>
        <fullName evidence="7">Carboxypeptidase Q</fullName>
    </recommendedName>
    <alternativeName>
        <fullName evidence="25">Plasma glutamate carboxypeptidase</fullName>
    </alternativeName>
</protein>
<accession>A0A6A4K3S1</accession>
<evidence type="ECO:0000256" key="21">
    <source>
        <dbReference type="ARBA" id="ARBA00023145"/>
    </source>
</evidence>
<evidence type="ECO:0000256" key="25">
    <source>
        <dbReference type="ARBA" id="ARBA00033328"/>
    </source>
</evidence>
<dbReference type="InterPro" id="IPR007484">
    <property type="entry name" value="Peptidase_M28"/>
</dbReference>
<keyword evidence="8" id="KW-0964">Secreted</keyword>
<evidence type="ECO:0000256" key="17">
    <source>
        <dbReference type="ARBA" id="ARBA00022989"/>
    </source>
</evidence>
<keyword evidence="14" id="KW-0378">Hydrolase</keyword>
<evidence type="ECO:0000256" key="4">
    <source>
        <dbReference type="ARBA" id="ARBA00004555"/>
    </source>
</evidence>
<evidence type="ECO:0000256" key="18">
    <source>
        <dbReference type="ARBA" id="ARBA00023034"/>
    </source>
</evidence>
<dbReference type="InterPro" id="IPR002809">
    <property type="entry name" value="EMC3/TMCO1"/>
</dbReference>
<dbReference type="GO" id="GO:0005794">
    <property type="term" value="C:Golgi apparatus"/>
    <property type="evidence" value="ECO:0007669"/>
    <property type="project" value="UniProtKB-SubCell"/>
</dbReference>
<evidence type="ECO:0000256" key="19">
    <source>
        <dbReference type="ARBA" id="ARBA00023049"/>
    </source>
</evidence>
<evidence type="ECO:0000256" key="12">
    <source>
        <dbReference type="ARBA" id="ARBA00022723"/>
    </source>
</evidence>
<keyword evidence="19" id="KW-0482">Metalloprotease</keyword>
<reference evidence="27" key="1">
    <citation type="journal article" date="2021" name="Mol. Ecol. Resour.">
        <title>Apolygus lucorum genome provides insights into omnivorousness and mesophyll feeding.</title>
        <authorList>
            <person name="Liu Y."/>
            <person name="Liu H."/>
            <person name="Wang H."/>
            <person name="Huang T."/>
            <person name="Liu B."/>
            <person name="Yang B."/>
            <person name="Yin L."/>
            <person name="Li B."/>
            <person name="Zhang Y."/>
            <person name="Zhang S."/>
            <person name="Jiang F."/>
            <person name="Zhang X."/>
            <person name="Ren Y."/>
            <person name="Wang B."/>
            <person name="Wang S."/>
            <person name="Lu Y."/>
            <person name="Wu K."/>
            <person name="Fan W."/>
            <person name="Wang G."/>
        </authorList>
    </citation>
    <scope>NUCLEOTIDE SEQUENCE</scope>
    <source>
        <strain evidence="27">12Hb</strain>
    </source>
</reference>
<keyword evidence="23" id="KW-0458">Lysosome</keyword>
<comment type="similarity">
    <text evidence="6">Belongs to the peptidase M28 family.</text>
</comment>
<dbReference type="PANTHER" id="PTHR12053">
    <property type="entry name" value="PROTEASE FAMILY M28 PLASMA GLUTAMATE CARBOXYPEPTIDASE-RELATED"/>
    <property type="match status" value="1"/>
</dbReference>
<dbReference type="GO" id="GO:0004180">
    <property type="term" value="F:carboxypeptidase activity"/>
    <property type="evidence" value="ECO:0007669"/>
    <property type="project" value="UniProtKB-KW"/>
</dbReference>
<keyword evidence="22" id="KW-0325">Glycoprotein</keyword>
<organism evidence="27 28">
    <name type="scientific">Apolygus lucorum</name>
    <name type="common">Small green plant bug</name>
    <name type="synonym">Lygocoris lucorum</name>
    <dbReference type="NCBI Taxonomy" id="248454"/>
    <lineage>
        <taxon>Eukaryota</taxon>
        <taxon>Metazoa</taxon>
        <taxon>Ecdysozoa</taxon>
        <taxon>Arthropoda</taxon>
        <taxon>Hexapoda</taxon>
        <taxon>Insecta</taxon>
        <taxon>Pterygota</taxon>
        <taxon>Neoptera</taxon>
        <taxon>Paraneoptera</taxon>
        <taxon>Hemiptera</taxon>
        <taxon>Heteroptera</taxon>
        <taxon>Panheteroptera</taxon>
        <taxon>Cimicomorpha</taxon>
        <taxon>Miridae</taxon>
        <taxon>Mirini</taxon>
        <taxon>Apolygus</taxon>
    </lineage>
</organism>
<keyword evidence="21" id="KW-0865">Zymogen</keyword>
<proteinExistence type="inferred from homology"/>
<keyword evidence="15" id="KW-0256">Endoplasmic reticulum</keyword>